<dbReference type="Pfam" id="PF00481">
    <property type="entry name" value="PP2C"/>
    <property type="match status" value="1"/>
</dbReference>
<dbReference type="PANTHER" id="PTHR13832">
    <property type="entry name" value="PROTEIN PHOSPHATASE 2C"/>
    <property type="match status" value="1"/>
</dbReference>
<dbReference type="InterPro" id="IPR001932">
    <property type="entry name" value="PPM-type_phosphatase-like_dom"/>
</dbReference>
<dbReference type="SMART" id="SM00332">
    <property type="entry name" value="PP2Cc"/>
    <property type="match status" value="1"/>
</dbReference>
<sequence>MFSPFFFIRSTIFRRAQSTVSVSRSRSAASLGSATAVIGTLAVGWYGGKYHFNSTKAAESLVTPAAFPDIEPERNYPFQFLKPPTPAEVTEILTQKTWSFTGTGVPGVSRCDGAQLPSNGQIEDRFVYGKVPSPFHERGNAGDDWLAVGVFDGHCGSQTSEAVSKSLVPYVHGSLRQLVQPANDASVDQAIEHGFVALDDVFMQNAQQTMDSNASFAEKVQRLTPGSNGSCALLTLFDPSTRTLRVACTGDSRAVMGYQSPTDGKWETVALSVDQNVKNEAEMVRIHREHPGEEATLVNGSYYMGLQPTRVFGDGRQKWPLELFNEAGKRYNANWAGSGSPRKLDTYKTPPYHTARPEVTTVRLEKGRRAFLIVATDGLWDTMSSEQAVGLLGRWVDWVEAGRPATKADVPDFGPYGLDDVPQFEEKKTTVQDDNAAVHLMRNALGGAHHDLISGLLAFKPPFSRHVRDDITAQVVFFEW</sequence>
<dbReference type="SUPFAM" id="SSF81606">
    <property type="entry name" value="PP2C-like"/>
    <property type="match status" value="1"/>
</dbReference>
<dbReference type="PANTHER" id="PTHR13832:SF792">
    <property type="entry name" value="GM14286P"/>
    <property type="match status" value="1"/>
</dbReference>
<dbReference type="EMBL" id="NPHW01005151">
    <property type="protein sequence ID" value="OXV07059.1"/>
    <property type="molecule type" value="Genomic_DNA"/>
</dbReference>
<dbReference type="GO" id="GO:0004741">
    <property type="term" value="F:[pyruvate dehydrogenase (acetyl-transferring)]-phosphatase activity"/>
    <property type="evidence" value="ECO:0007669"/>
    <property type="project" value="TreeGrafter"/>
</dbReference>
<comment type="caution">
    <text evidence="2">The sequence shown here is derived from an EMBL/GenBank/DDBJ whole genome shotgun (WGS) entry which is preliminary data.</text>
</comment>
<dbReference type="PROSITE" id="PS51746">
    <property type="entry name" value="PPM_2"/>
    <property type="match status" value="1"/>
</dbReference>
<evidence type="ECO:0000313" key="2">
    <source>
        <dbReference type="EMBL" id="OXV07059.1"/>
    </source>
</evidence>
<dbReference type="OrthoDB" id="420076at2759"/>
<name>A0A232LSE8_9EURO</name>
<accession>A0A232LSE8</accession>
<dbReference type="AlphaFoldDB" id="A0A232LSE8"/>
<dbReference type="CDD" id="cd00143">
    <property type="entry name" value="PP2Cc"/>
    <property type="match status" value="1"/>
</dbReference>
<evidence type="ECO:0000313" key="3">
    <source>
        <dbReference type="Proteomes" id="UP000243515"/>
    </source>
</evidence>
<gene>
    <name evidence="2" type="ORF">Egran_05175</name>
</gene>
<dbReference type="InterPro" id="IPR036457">
    <property type="entry name" value="PPM-type-like_dom_sf"/>
</dbReference>
<organism evidence="2 3">
    <name type="scientific">Elaphomyces granulatus</name>
    <dbReference type="NCBI Taxonomy" id="519963"/>
    <lineage>
        <taxon>Eukaryota</taxon>
        <taxon>Fungi</taxon>
        <taxon>Dikarya</taxon>
        <taxon>Ascomycota</taxon>
        <taxon>Pezizomycotina</taxon>
        <taxon>Eurotiomycetes</taxon>
        <taxon>Eurotiomycetidae</taxon>
        <taxon>Eurotiales</taxon>
        <taxon>Elaphomycetaceae</taxon>
        <taxon>Elaphomyces</taxon>
    </lineage>
</organism>
<reference evidence="2 3" key="1">
    <citation type="journal article" date="2015" name="Environ. Microbiol.">
        <title>Metagenome sequence of Elaphomyces granulatus from sporocarp tissue reveals Ascomycota ectomycorrhizal fingerprints of genome expansion and a Proteobacteria-rich microbiome.</title>
        <authorList>
            <person name="Quandt C.A."/>
            <person name="Kohler A."/>
            <person name="Hesse C.N."/>
            <person name="Sharpton T.J."/>
            <person name="Martin F."/>
            <person name="Spatafora J.W."/>
        </authorList>
    </citation>
    <scope>NUCLEOTIDE SEQUENCE [LARGE SCALE GENOMIC DNA]</scope>
    <source>
        <strain evidence="2 3">OSC145934</strain>
    </source>
</reference>
<dbReference type="Proteomes" id="UP000243515">
    <property type="component" value="Unassembled WGS sequence"/>
</dbReference>
<feature type="domain" description="PPM-type phosphatase" evidence="1">
    <location>
        <begin position="102"/>
        <end position="478"/>
    </location>
</feature>
<dbReference type="Gene3D" id="3.60.40.10">
    <property type="entry name" value="PPM-type phosphatase domain"/>
    <property type="match status" value="1"/>
</dbReference>
<protein>
    <recommendedName>
        <fullName evidence="1">PPM-type phosphatase domain-containing protein</fullName>
    </recommendedName>
</protein>
<dbReference type="InterPro" id="IPR015655">
    <property type="entry name" value="PP2C"/>
</dbReference>
<dbReference type="GO" id="GO:0005739">
    <property type="term" value="C:mitochondrion"/>
    <property type="evidence" value="ECO:0007669"/>
    <property type="project" value="TreeGrafter"/>
</dbReference>
<keyword evidence="3" id="KW-1185">Reference proteome</keyword>
<proteinExistence type="predicted"/>
<evidence type="ECO:0000259" key="1">
    <source>
        <dbReference type="PROSITE" id="PS51746"/>
    </source>
</evidence>